<evidence type="ECO:0000313" key="3">
    <source>
        <dbReference type="Proteomes" id="UP000257039"/>
    </source>
</evidence>
<keyword evidence="1" id="KW-0812">Transmembrane</keyword>
<protein>
    <submittedName>
        <fullName evidence="2">Uncharacterized protein</fullName>
    </submittedName>
</protein>
<feature type="transmembrane region" description="Helical" evidence="1">
    <location>
        <begin position="12"/>
        <end position="35"/>
    </location>
</feature>
<keyword evidence="1" id="KW-0472">Membrane</keyword>
<dbReference type="EMBL" id="NDXW01000010">
    <property type="protein sequence ID" value="RDH41300.1"/>
    <property type="molecule type" value="Genomic_DNA"/>
</dbReference>
<evidence type="ECO:0000256" key="1">
    <source>
        <dbReference type="SAM" id="Phobius"/>
    </source>
</evidence>
<dbReference type="Proteomes" id="UP000257039">
    <property type="component" value="Unassembled WGS sequence"/>
</dbReference>
<feature type="transmembrane region" description="Helical" evidence="1">
    <location>
        <begin position="69"/>
        <end position="86"/>
    </location>
</feature>
<feature type="transmembrane region" description="Helical" evidence="1">
    <location>
        <begin position="98"/>
        <end position="119"/>
    </location>
</feature>
<keyword evidence="3" id="KW-1185">Reference proteome</keyword>
<accession>A0A4P9VG98</accession>
<sequence>MCQYNFLSLIKAWSIVPLAALIATLGSAFLSIMVFTIYLNYWFEITVLPIVSFFFVLCGGLVAPKGKILIALMLAMLTSILTYFFWGISIHPTEYKFTYSPLISINTASYISVVCVALIKKYKFTKLTNTKRA</sequence>
<organism evidence="2 3">
    <name type="scientific">Zooshikella ganghwensis</name>
    <dbReference type="NCBI Taxonomy" id="202772"/>
    <lineage>
        <taxon>Bacteria</taxon>
        <taxon>Pseudomonadati</taxon>
        <taxon>Pseudomonadota</taxon>
        <taxon>Gammaproteobacteria</taxon>
        <taxon>Oceanospirillales</taxon>
        <taxon>Zooshikellaceae</taxon>
        <taxon>Zooshikella</taxon>
    </lineage>
</organism>
<gene>
    <name evidence="2" type="ORF">B9G39_28950</name>
</gene>
<reference evidence="2 3" key="1">
    <citation type="submission" date="2017-04" db="EMBL/GenBank/DDBJ databases">
        <title>Draft genome sequence of Zooshikella ganghwensis VG4 isolated from Red Sea sediments.</title>
        <authorList>
            <person name="Rehman Z."/>
            <person name="Alam I."/>
            <person name="Kamau A."/>
            <person name="Bajic V."/>
            <person name="Leiknes T."/>
        </authorList>
    </citation>
    <scope>NUCLEOTIDE SEQUENCE [LARGE SCALE GENOMIC DNA]</scope>
    <source>
        <strain evidence="2 3">VG4</strain>
    </source>
</reference>
<name>A0A4P9VG98_9GAMM</name>
<comment type="caution">
    <text evidence="2">The sequence shown here is derived from an EMBL/GenBank/DDBJ whole genome shotgun (WGS) entry which is preliminary data.</text>
</comment>
<feature type="transmembrane region" description="Helical" evidence="1">
    <location>
        <begin position="41"/>
        <end position="62"/>
    </location>
</feature>
<evidence type="ECO:0000313" key="2">
    <source>
        <dbReference type="EMBL" id="RDH41300.1"/>
    </source>
</evidence>
<keyword evidence="1" id="KW-1133">Transmembrane helix</keyword>
<dbReference type="AlphaFoldDB" id="A0A4P9VG98"/>
<proteinExistence type="predicted"/>